<evidence type="ECO:0000256" key="12">
    <source>
        <dbReference type="ARBA" id="ARBA00029436"/>
    </source>
</evidence>
<dbReference type="GO" id="GO:0051537">
    <property type="term" value="F:2 iron, 2 sulfur cluster binding"/>
    <property type="evidence" value="ECO:0007669"/>
    <property type="project" value="UniProtKB-UniRule"/>
</dbReference>
<dbReference type="NCBIfam" id="NF002068">
    <property type="entry name" value="PRK00911.1"/>
    <property type="match status" value="1"/>
</dbReference>
<evidence type="ECO:0000259" key="16">
    <source>
        <dbReference type="Pfam" id="PF00920"/>
    </source>
</evidence>
<accession>N0BE63</accession>
<dbReference type="PROSITE" id="PS00887">
    <property type="entry name" value="ILVD_EDD_2"/>
    <property type="match status" value="1"/>
</dbReference>
<dbReference type="PANTHER" id="PTHR43661">
    <property type="entry name" value="D-XYLONATE DEHYDRATASE"/>
    <property type="match status" value="1"/>
</dbReference>
<dbReference type="UniPathway" id="UPA00047">
    <property type="reaction ID" value="UER00057"/>
</dbReference>
<comment type="catalytic activity">
    <reaction evidence="11">
        <text>(2R)-2,3-dihydroxy-3-methylbutanoate = 3-methyl-2-oxobutanoate + H2O</text>
        <dbReference type="Rhea" id="RHEA:24809"/>
        <dbReference type="ChEBI" id="CHEBI:11851"/>
        <dbReference type="ChEBI" id="CHEBI:15377"/>
        <dbReference type="ChEBI" id="CHEBI:49072"/>
        <dbReference type="EC" id="4.2.1.9"/>
    </reaction>
    <physiologicalReaction direction="left-to-right" evidence="11">
        <dbReference type="Rhea" id="RHEA:24810"/>
    </physiologicalReaction>
</comment>
<feature type="binding site" description="via carbamate group" evidence="15">
    <location>
        <position position="121"/>
    </location>
    <ligand>
        <name>Mg(2+)</name>
        <dbReference type="ChEBI" id="CHEBI:18420"/>
    </ligand>
</feature>
<dbReference type="KEGG" id="ast:Asulf_00470"/>
<dbReference type="GO" id="GO:0009099">
    <property type="term" value="P:L-valine biosynthetic process"/>
    <property type="evidence" value="ECO:0007669"/>
    <property type="project" value="UniProtKB-UniRule"/>
</dbReference>
<dbReference type="HAMAP" id="MF_00012">
    <property type="entry name" value="IlvD"/>
    <property type="match status" value="1"/>
</dbReference>
<evidence type="ECO:0000256" key="5">
    <source>
        <dbReference type="ARBA" id="ARBA00022723"/>
    </source>
</evidence>
<dbReference type="InterPro" id="IPR056740">
    <property type="entry name" value="ILV_EDD_C"/>
</dbReference>
<dbReference type="RefSeq" id="WP_015590096.1">
    <property type="nucleotide sequence ID" value="NC_021169.1"/>
</dbReference>
<comment type="function">
    <text evidence="15">Functions in the biosynthesis of branched-chain amino acids. Catalyzes the dehydration of (2R,3R)-2,3-dihydroxy-3-methylpentanoate (2,3-dihydroxy-3-methylvalerate) into 2-oxo-3-methylpentanoate (2-oxo-3-methylvalerate) and of (2R)-2,3-dihydroxy-3-methylbutanoate (2,3-dihydroxyisovalerate) into 2-oxo-3-methylbutanoate (2-oxoisovalerate), the penultimate precursor to L-isoleucine and L-valine, respectively.</text>
</comment>
<keyword evidence="4 15" id="KW-0001">2Fe-2S</keyword>
<feature type="active site" description="Proton acceptor" evidence="15">
    <location>
        <position position="464"/>
    </location>
</feature>
<dbReference type="GO" id="GO:0000287">
    <property type="term" value="F:magnesium ion binding"/>
    <property type="evidence" value="ECO:0007669"/>
    <property type="project" value="UniProtKB-UniRule"/>
</dbReference>
<dbReference type="PROSITE" id="PS00886">
    <property type="entry name" value="ILVD_EDD_1"/>
    <property type="match status" value="1"/>
</dbReference>
<evidence type="ECO:0000256" key="10">
    <source>
        <dbReference type="ARBA" id="ARBA00023304"/>
    </source>
</evidence>
<evidence type="ECO:0000259" key="17">
    <source>
        <dbReference type="Pfam" id="PF24877"/>
    </source>
</evidence>
<comment type="cofactor">
    <cofactor evidence="1 15">
        <name>Mg(2+)</name>
        <dbReference type="ChEBI" id="CHEBI:18420"/>
    </cofactor>
</comment>
<comment type="subunit">
    <text evidence="15">Homodimer.</text>
</comment>
<gene>
    <name evidence="15" type="primary">ilvD</name>
    <name evidence="18" type="ORF">Asulf_00470</name>
</gene>
<comment type="cofactor">
    <cofactor evidence="15">
        <name>[2Fe-2S] cluster</name>
        <dbReference type="ChEBI" id="CHEBI:190135"/>
    </cofactor>
    <text evidence="15">Binds 1 [2Fe-2S] cluster per subunit. This cluster acts as a Lewis acid cofactor.</text>
</comment>
<keyword evidence="19" id="KW-1185">Reference proteome</keyword>
<dbReference type="InterPro" id="IPR020558">
    <property type="entry name" value="DiOHA_6PGluconate_deHydtase_CS"/>
</dbReference>
<dbReference type="eggNOG" id="arCOG04045">
    <property type="taxonomic scope" value="Archaea"/>
</dbReference>
<evidence type="ECO:0000256" key="6">
    <source>
        <dbReference type="ARBA" id="ARBA00022842"/>
    </source>
</evidence>
<reference evidence="18 19" key="1">
    <citation type="journal article" date="2013" name="Genome Announc.">
        <title>Complete Genome Sequence of the Thermophilic and Facultatively Chemolithoautotrophic Sulfate Reducer Archaeoglobus sulfaticallidus Strain PM70-1T.</title>
        <authorList>
            <person name="Stokke R."/>
            <person name="Hocking W.P."/>
            <person name="Steinsbu B.O."/>
            <person name="Steen I.H."/>
        </authorList>
    </citation>
    <scope>NUCLEOTIDE SEQUENCE [LARGE SCALE GENOMIC DNA]</scope>
    <source>
        <strain evidence="18">PM70-1</strain>
    </source>
</reference>
<feature type="domain" description="Dihydroxy-acid/6-phosphogluconate dehydratase C-terminal" evidence="17">
    <location>
        <begin position="355"/>
        <end position="544"/>
    </location>
</feature>
<dbReference type="InterPro" id="IPR004404">
    <property type="entry name" value="DihydroxyA_deHydtase"/>
</dbReference>
<dbReference type="InterPro" id="IPR042096">
    <property type="entry name" value="Dihydro-acid_dehy_C"/>
</dbReference>
<evidence type="ECO:0000256" key="7">
    <source>
        <dbReference type="ARBA" id="ARBA00023004"/>
    </source>
</evidence>
<evidence type="ECO:0000256" key="2">
    <source>
        <dbReference type="ARBA" id="ARBA00006486"/>
    </source>
</evidence>
<evidence type="ECO:0000256" key="3">
    <source>
        <dbReference type="ARBA" id="ARBA00022605"/>
    </source>
</evidence>
<keyword evidence="3 15" id="KW-0028">Amino-acid biosynthesis</keyword>
<dbReference type="FunFam" id="3.50.30.80:FF:000001">
    <property type="entry name" value="Dihydroxy-acid dehydratase"/>
    <property type="match status" value="1"/>
</dbReference>
<dbReference type="Pfam" id="PF24877">
    <property type="entry name" value="ILV_EDD_C"/>
    <property type="match status" value="1"/>
</dbReference>
<comment type="pathway">
    <text evidence="12 15">Amino-acid biosynthesis; L-valine biosynthesis; L-valine from pyruvate: step 3/4.</text>
</comment>
<comment type="similarity">
    <text evidence="2 15">Belongs to the IlvD/Edd family.</text>
</comment>
<dbReference type="InterPro" id="IPR000581">
    <property type="entry name" value="ILV_EDD_N"/>
</dbReference>
<dbReference type="HOGENOM" id="CLU_014271_4_2_2"/>
<feature type="binding site" evidence="15">
    <location>
        <position position="439"/>
    </location>
    <ligand>
        <name>Mg(2+)</name>
        <dbReference type="ChEBI" id="CHEBI:18420"/>
    </ligand>
</feature>
<evidence type="ECO:0000256" key="1">
    <source>
        <dbReference type="ARBA" id="ARBA00001946"/>
    </source>
</evidence>
<evidence type="ECO:0000256" key="15">
    <source>
        <dbReference type="HAMAP-Rule" id="MF_00012"/>
    </source>
</evidence>
<keyword evidence="7 15" id="KW-0408">Iron</keyword>
<dbReference type="OrthoDB" id="8674at2157"/>
<evidence type="ECO:0000256" key="11">
    <source>
        <dbReference type="ARBA" id="ARBA00029304"/>
    </source>
</evidence>
<evidence type="ECO:0000256" key="4">
    <source>
        <dbReference type="ARBA" id="ARBA00022714"/>
    </source>
</evidence>
<evidence type="ECO:0000256" key="9">
    <source>
        <dbReference type="ARBA" id="ARBA00023239"/>
    </source>
</evidence>
<dbReference type="Pfam" id="PF00920">
    <property type="entry name" value="ILVD_EDD_N"/>
    <property type="match status" value="1"/>
</dbReference>
<dbReference type="NCBIfam" id="TIGR00110">
    <property type="entry name" value="ilvD"/>
    <property type="match status" value="1"/>
</dbReference>
<sequence>MRSDEVKIGIERTAHRALLKALGVTDDEMDKPFIGVANAYNTIVPGHMSLDKITQAVKEGIYAAGGVPFEFGVIGICDGIAMGHDGMKFALPSRELIADSIEAMVEAHRFDGLVVVGSCDKIIPGMLMAVLRLNIPAVVVTGGPMNPERIDGRNVTISTAFEAAGMYKGGKISEEELKLYEDFCAPYCGSCQGLYTANTMQIMTETLGMSLPYCATSPCGSSRKLRIAKQSGKRVVELVKQEINPREYVTEKSFENAITMDMLIGGSTNTVLHLPAIAKEAGIKLPLDLFDEIGRKTPHIVAIDPASNYTIADLDESGGVPMLIKKAKELFNNEMTVSGMKIYDIAEKAISRGGNIIRDLSNPIHEQGGIAILKGNLAEKGAVIKSAAVSEDMMVFEGNAKCFNSEQLALKAILNGEIEEGDVVVIRYMGPKGAPGMPEMLLPTAAISGMGYKRVALITDGRFSGATRGPCIGHVSPEAMVGGSIALVEDGDRILINIPERKIELKVSEDELADRREKWKPPERELKGYLAKYAKLVGSADEGAAFVD</sequence>
<keyword evidence="10 15" id="KW-0100">Branched-chain amino acid biosynthesis</keyword>
<comment type="catalytic activity">
    <reaction evidence="15">
        <text>(2R,3R)-2,3-dihydroxy-3-methylpentanoate = (S)-3-methyl-2-oxopentanoate + H2O</text>
        <dbReference type="Rhea" id="RHEA:27694"/>
        <dbReference type="ChEBI" id="CHEBI:15377"/>
        <dbReference type="ChEBI" id="CHEBI:35146"/>
        <dbReference type="ChEBI" id="CHEBI:49258"/>
        <dbReference type="EC" id="4.2.1.9"/>
    </reaction>
</comment>
<evidence type="ECO:0000256" key="8">
    <source>
        <dbReference type="ARBA" id="ARBA00023014"/>
    </source>
</evidence>
<evidence type="ECO:0000256" key="13">
    <source>
        <dbReference type="ARBA" id="ARBA00029437"/>
    </source>
</evidence>
<dbReference type="Gene3D" id="3.50.30.80">
    <property type="entry name" value="IlvD/EDD C-terminal domain-like"/>
    <property type="match status" value="1"/>
</dbReference>
<dbReference type="EC" id="4.2.1.9" evidence="14 15"/>
<organism evidence="18 19">
    <name type="scientific">Archaeoglobus sulfaticallidus PM70-1</name>
    <dbReference type="NCBI Taxonomy" id="387631"/>
    <lineage>
        <taxon>Archaea</taxon>
        <taxon>Methanobacteriati</taxon>
        <taxon>Methanobacteriota</taxon>
        <taxon>Archaeoglobi</taxon>
        <taxon>Archaeoglobales</taxon>
        <taxon>Archaeoglobaceae</taxon>
        <taxon>Archaeoglobus</taxon>
    </lineage>
</organism>
<keyword evidence="6 15" id="KW-0460">Magnesium</keyword>
<comment type="pathway">
    <text evidence="13 15">Amino-acid biosynthesis; L-isoleucine biosynthesis; L-isoleucine from 2-oxobutanoate: step 3/4.</text>
</comment>
<evidence type="ECO:0000313" key="19">
    <source>
        <dbReference type="Proteomes" id="UP000013307"/>
    </source>
</evidence>
<dbReference type="GeneID" id="15392116"/>
<feature type="binding site" evidence="15">
    <location>
        <position position="120"/>
    </location>
    <ligand>
        <name>Mg(2+)</name>
        <dbReference type="ChEBI" id="CHEBI:18420"/>
    </ligand>
</feature>
<dbReference type="GO" id="GO:0004160">
    <property type="term" value="F:dihydroxy-acid dehydratase activity"/>
    <property type="evidence" value="ECO:0007669"/>
    <property type="project" value="UniProtKB-UniRule"/>
</dbReference>
<dbReference type="Proteomes" id="UP000013307">
    <property type="component" value="Chromosome"/>
</dbReference>
<keyword evidence="9 15" id="KW-0456">Lyase</keyword>
<evidence type="ECO:0000256" key="14">
    <source>
        <dbReference type="ARBA" id="ARBA00029490"/>
    </source>
</evidence>
<dbReference type="InterPro" id="IPR037237">
    <property type="entry name" value="IlvD/EDD_N"/>
</dbReference>
<dbReference type="UniPathway" id="UPA00049">
    <property type="reaction ID" value="UER00061"/>
</dbReference>
<comment type="caution">
    <text evidence="15">Lacks conserved residue(s) required for the propagation of feature annotation.</text>
</comment>
<dbReference type="SUPFAM" id="SSF143975">
    <property type="entry name" value="IlvD/EDD N-terminal domain-like"/>
    <property type="match status" value="1"/>
</dbReference>
<dbReference type="SUPFAM" id="SSF52016">
    <property type="entry name" value="LeuD/IlvD-like"/>
    <property type="match status" value="1"/>
</dbReference>
<keyword evidence="5 15" id="KW-0479">Metal-binding</keyword>
<feature type="binding site" evidence="15">
    <location>
        <position position="78"/>
    </location>
    <ligand>
        <name>Mg(2+)</name>
        <dbReference type="ChEBI" id="CHEBI:18420"/>
    </ligand>
</feature>
<evidence type="ECO:0000313" key="18">
    <source>
        <dbReference type="EMBL" id="AGK60497.1"/>
    </source>
</evidence>
<protein>
    <recommendedName>
        <fullName evidence="14 15">Dihydroxy-acid dehydratase</fullName>
        <shortName evidence="15">DAD</shortName>
        <ecNumber evidence="14 15">4.2.1.9</ecNumber>
    </recommendedName>
</protein>
<dbReference type="AlphaFoldDB" id="N0BE63"/>
<dbReference type="STRING" id="387631.Asulf_00470"/>
<name>N0BE63_9EURY</name>
<dbReference type="GO" id="GO:0009097">
    <property type="term" value="P:isoleucine biosynthetic process"/>
    <property type="evidence" value="ECO:0007669"/>
    <property type="project" value="UniProtKB-UniRule"/>
</dbReference>
<keyword evidence="8 15" id="KW-0411">Iron-sulfur</keyword>
<feature type="modified residue" description="N6-carboxylysine" evidence="15">
    <location>
        <position position="121"/>
    </location>
</feature>
<dbReference type="PANTHER" id="PTHR43661:SF3">
    <property type="entry name" value="D-XYLONATE DEHYDRATASE YAGF-RELATED"/>
    <property type="match status" value="1"/>
</dbReference>
<proteinExistence type="inferred from homology"/>
<dbReference type="GO" id="GO:0005829">
    <property type="term" value="C:cytosol"/>
    <property type="evidence" value="ECO:0007669"/>
    <property type="project" value="TreeGrafter"/>
</dbReference>
<dbReference type="EMBL" id="CP005290">
    <property type="protein sequence ID" value="AGK60497.1"/>
    <property type="molecule type" value="Genomic_DNA"/>
</dbReference>
<feature type="domain" description="Dihydroxy-acid/6-phosphogluconate dehydratase N-terminal" evidence="16">
    <location>
        <begin position="31"/>
        <end position="343"/>
    </location>
</feature>